<feature type="domain" description="DUF6273" evidence="1">
    <location>
        <begin position="194"/>
        <end position="271"/>
    </location>
</feature>
<name>A0A2G3DY94_9FIRM</name>
<protein>
    <recommendedName>
        <fullName evidence="1">DUF6273 domain-containing protein</fullName>
    </recommendedName>
</protein>
<proteinExistence type="predicted"/>
<reference evidence="2 3" key="2">
    <citation type="submission" date="2017-10" db="EMBL/GenBank/DDBJ databases">
        <authorList>
            <person name="Banno H."/>
            <person name="Chua N.-H."/>
        </authorList>
    </citation>
    <scope>NUCLEOTIDE SEQUENCE [LARGE SCALE GENOMIC DNA]</scope>
    <source>
        <strain evidence="2 3">JK626</strain>
    </source>
</reference>
<evidence type="ECO:0000313" key="3">
    <source>
        <dbReference type="Proteomes" id="UP000225889"/>
    </source>
</evidence>
<dbReference type="EMBL" id="PDYF01000007">
    <property type="protein sequence ID" value="PHU36022.1"/>
    <property type="molecule type" value="Genomic_DNA"/>
</dbReference>
<dbReference type="Pfam" id="PF19789">
    <property type="entry name" value="DUF6273"/>
    <property type="match status" value="1"/>
</dbReference>
<evidence type="ECO:0000259" key="1">
    <source>
        <dbReference type="Pfam" id="PF19789"/>
    </source>
</evidence>
<comment type="caution">
    <text evidence="2">The sequence shown here is derived from an EMBL/GenBank/DDBJ whole genome shotgun (WGS) entry which is preliminary data.</text>
</comment>
<accession>A0A2G3DY94</accession>
<dbReference type="AlphaFoldDB" id="A0A2G3DY94"/>
<sequence length="273" mass="30434">MKILAVQSNTTLSAEGMKAFADNVKVKDGILVLNGDCHYEEVEITPSKPASITTFKPPFPITDFMSVFAAASKNEGATKDMKEDAAEEPLLMIERKVTEAIGSYADLKVGDRFKFTDKKGRKHEVEVAAEEDNLIQVVWTHTVEDKPWNDEGGTEGGFLGSDIREYLNEEFYEDLPEGFRAQIQADVNSDYLRLLTKKEVFGVDGEKPSLKMFEDTHNRVAMDGYNGTCSNWWWLADVYSSAYACDVHDDGSSDIYGASDALGVRPTCLLRKQ</sequence>
<reference evidence="2 3" key="1">
    <citation type="submission" date="2017-10" db="EMBL/GenBank/DDBJ databases">
        <title>Resolving the taxonomy of Roseburia spp., Eubacterium rectale and Agathobacter spp. through phylogenomic analysis.</title>
        <authorList>
            <person name="Sheridan P.O."/>
            <person name="Walker A.W."/>
            <person name="Duncan S.H."/>
            <person name="Scott K.P."/>
            <person name="Toole P.W.O."/>
            <person name="Luis P."/>
            <person name="Flint H.J."/>
        </authorList>
    </citation>
    <scope>NUCLEOTIDE SEQUENCE [LARGE SCALE GENOMIC DNA]</scope>
    <source>
        <strain evidence="2 3">JK626</strain>
    </source>
</reference>
<dbReference type="InterPro" id="IPR046240">
    <property type="entry name" value="DUF6273"/>
</dbReference>
<gene>
    <name evidence="2" type="ORF">CSX01_01955</name>
</gene>
<dbReference type="RefSeq" id="WP_099391241.1">
    <property type="nucleotide sequence ID" value="NZ_PDYF01000007.1"/>
</dbReference>
<dbReference type="Proteomes" id="UP000225889">
    <property type="component" value="Unassembled WGS sequence"/>
</dbReference>
<organism evidence="2 3">
    <name type="scientific">Pseudobutyrivibrio ruminis</name>
    <dbReference type="NCBI Taxonomy" id="46206"/>
    <lineage>
        <taxon>Bacteria</taxon>
        <taxon>Bacillati</taxon>
        <taxon>Bacillota</taxon>
        <taxon>Clostridia</taxon>
        <taxon>Lachnospirales</taxon>
        <taxon>Lachnospiraceae</taxon>
        <taxon>Pseudobutyrivibrio</taxon>
    </lineage>
</organism>
<evidence type="ECO:0000313" key="2">
    <source>
        <dbReference type="EMBL" id="PHU36022.1"/>
    </source>
</evidence>